<gene>
    <name evidence="1" type="ORF">CWE21_12925</name>
</gene>
<sequence>MQVSKTHAGQALLESLLVLTLLAVLLQVLFETIAPLHNQQMSRIEMAREALWRWQPSAVEESSEGYAFAKRAKVVLAPLKALTGLNLAQENLRTINADSDYAPMARITDTWSPQATAELYSRPAQLTPFSRLQELGVGEVQDFISWLHFTEEFDSESLKFGHVAIDATPSELPCQRGTRC</sequence>
<comment type="caution">
    <text evidence="1">The sequence shown here is derived from an EMBL/GenBank/DDBJ whole genome shotgun (WGS) entry which is preliminary data.</text>
</comment>
<evidence type="ECO:0000313" key="2">
    <source>
        <dbReference type="Proteomes" id="UP000286678"/>
    </source>
</evidence>
<dbReference type="RefSeq" id="WP_126834855.1">
    <property type="nucleotide sequence ID" value="NZ_PIPT01000012.1"/>
</dbReference>
<evidence type="ECO:0000313" key="1">
    <source>
        <dbReference type="EMBL" id="RUO45905.1"/>
    </source>
</evidence>
<proteinExistence type="predicted"/>
<dbReference type="AlphaFoldDB" id="A0A432XB35"/>
<protein>
    <submittedName>
        <fullName evidence="1">Uncharacterized protein</fullName>
    </submittedName>
</protein>
<reference evidence="2" key="1">
    <citation type="journal article" date="2018" name="Front. Microbiol.">
        <title>Genome-Based Analysis Reveals the Taxonomy and Diversity of the Family Idiomarinaceae.</title>
        <authorList>
            <person name="Liu Y."/>
            <person name="Lai Q."/>
            <person name="Shao Z."/>
        </authorList>
    </citation>
    <scope>NUCLEOTIDE SEQUENCE [LARGE SCALE GENOMIC DNA]</scope>
    <source>
        <strain evidence="2">SW15</strain>
    </source>
</reference>
<keyword evidence="2" id="KW-1185">Reference proteome</keyword>
<dbReference type="OrthoDB" id="6237642at2"/>
<dbReference type="Proteomes" id="UP000286678">
    <property type="component" value="Unassembled WGS sequence"/>
</dbReference>
<accession>A0A432XB35</accession>
<organism evidence="1 2">
    <name type="scientific">Pseudidiomarina aquimaris</name>
    <dbReference type="NCBI Taxonomy" id="641841"/>
    <lineage>
        <taxon>Bacteria</taxon>
        <taxon>Pseudomonadati</taxon>
        <taxon>Pseudomonadota</taxon>
        <taxon>Gammaproteobacteria</taxon>
        <taxon>Alteromonadales</taxon>
        <taxon>Idiomarinaceae</taxon>
        <taxon>Pseudidiomarina</taxon>
    </lineage>
</organism>
<name>A0A432XB35_9GAMM</name>
<dbReference type="EMBL" id="PIPT01000012">
    <property type="protein sequence ID" value="RUO45905.1"/>
    <property type="molecule type" value="Genomic_DNA"/>
</dbReference>